<dbReference type="OrthoDB" id="1051127at2759"/>
<dbReference type="SUPFAM" id="SSF52058">
    <property type="entry name" value="L domain-like"/>
    <property type="match status" value="1"/>
</dbReference>
<keyword evidence="4" id="KW-1185">Reference proteome</keyword>
<organism evidence="3 4">
    <name type="scientific">Brassica carinata</name>
    <name type="common">Ethiopian mustard</name>
    <name type="synonym">Abyssinian cabbage</name>
    <dbReference type="NCBI Taxonomy" id="52824"/>
    <lineage>
        <taxon>Eukaryota</taxon>
        <taxon>Viridiplantae</taxon>
        <taxon>Streptophyta</taxon>
        <taxon>Embryophyta</taxon>
        <taxon>Tracheophyta</taxon>
        <taxon>Spermatophyta</taxon>
        <taxon>Magnoliopsida</taxon>
        <taxon>eudicotyledons</taxon>
        <taxon>Gunneridae</taxon>
        <taxon>Pentapetalae</taxon>
        <taxon>rosids</taxon>
        <taxon>malvids</taxon>
        <taxon>Brassicales</taxon>
        <taxon>Brassicaceae</taxon>
        <taxon>Brassiceae</taxon>
        <taxon>Brassica</taxon>
    </lineage>
</organism>
<dbReference type="PANTHER" id="PTHR48054">
    <property type="entry name" value="RECEPTOR KINASE-LIKE PROTEIN XA21"/>
    <property type="match status" value="1"/>
</dbReference>
<dbReference type="InterPro" id="IPR001611">
    <property type="entry name" value="Leu-rich_rpt"/>
</dbReference>
<sequence length="171" mass="19026">MLRGEIPSSLGNLSHLIQLNLYENHLGGKIPSSIENLSHLKHLSKIPSSLGNLSHLIELYLSSNNLIGEIPSSISNLNQLTFMTIDSNNLSGNLPSSFAKLNKLSALSLAENQFSYGHVLDLFKTSTCYFKYLIKINYLQITCFNILLASFGKDEIFAGDYKITIMKRTTI</sequence>
<gene>
    <name evidence="3" type="ORF">Bca52824_069938</name>
</gene>
<accession>A0A8X7U2M1</accession>
<keyword evidence="1" id="KW-0433">Leucine-rich repeat</keyword>
<name>A0A8X7U2M1_BRACI</name>
<protein>
    <submittedName>
        <fullName evidence="3">Uncharacterized protein</fullName>
    </submittedName>
</protein>
<dbReference type="InterPro" id="IPR052592">
    <property type="entry name" value="LRR-RLK"/>
</dbReference>
<comment type="caution">
    <text evidence="3">The sequence shown here is derived from an EMBL/GenBank/DDBJ whole genome shotgun (WGS) entry which is preliminary data.</text>
</comment>
<dbReference type="FunFam" id="3.80.10.10:FF:000383">
    <property type="entry name" value="Leucine-rich repeat receptor protein kinase EMS1"/>
    <property type="match status" value="1"/>
</dbReference>
<proteinExistence type="predicted"/>
<evidence type="ECO:0000256" key="2">
    <source>
        <dbReference type="ARBA" id="ARBA00022737"/>
    </source>
</evidence>
<evidence type="ECO:0000313" key="4">
    <source>
        <dbReference type="Proteomes" id="UP000886595"/>
    </source>
</evidence>
<reference evidence="3 4" key="1">
    <citation type="submission" date="2020-02" db="EMBL/GenBank/DDBJ databases">
        <authorList>
            <person name="Ma Q."/>
            <person name="Huang Y."/>
            <person name="Song X."/>
            <person name="Pei D."/>
        </authorList>
    </citation>
    <scope>NUCLEOTIDE SEQUENCE [LARGE SCALE GENOMIC DNA]</scope>
    <source>
        <strain evidence="3">Sxm20200214</strain>
        <tissue evidence="3">Leaf</tissue>
    </source>
</reference>
<dbReference type="AlphaFoldDB" id="A0A8X7U2M1"/>
<dbReference type="Pfam" id="PF00560">
    <property type="entry name" value="LRR_1"/>
    <property type="match status" value="3"/>
</dbReference>
<dbReference type="Proteomes" id="UP000886595">
    <property type="component" value="Unassembled WGS sequence"/>
</dbReference>
<evidence type="ECO:0000313" key="3">
    <source>
        <dbReference type="EMBL" id="KAG2262859.1"/>
    </source>
</evidence>
<evidence type="ECO:0000256" key="1">
    <source>
        <dbReference type="ARBA" id="ARBA00022614"/>
    </source>
</evidence>
<dbReference type="Gene3D" id="3.80.10.10">
    <property type="entry name" value="Ribonuclease Inhibitor"/>
    <property type="match status" value="1"/>
</dbReference>
<keyword evidence="2" id="KW-0677">Repeat</keyword>
<dbReference type="PANTHER" id="PTHR48054:SF47">
    <property type="entry name" value="OS06G0179800 PROTEIN"/>
    <property type="match status" value="1"/>
</dbReference>
<dbReference type="EMBL" id="JAAMPC010000014">
    <property type="protein sequence ID" value="KAG2262859.1"/>
    <property type="molecule type" value="Genomic_DNA"/>
</dbReference>
<dbReference type="InterPro" id="IPR032675">
    <property type="entry name" value="LRR_dom_sf"/>
</dbReference>